<organism evidence="9 10">
    <name type="scientific">Phycomyces blakesleeanus</name>
    <dbReference type="NCBI Taxonomy" id="4837"/>
    <lineage>
        <taxon>Eukaryota</taxon>
        <taxon>Fungi</taxon>
        <taxon>Fungi incertae sedis</taxon>
        <taxon>Mucoromycota</taxon>
        <taxon>Mucoromycotina</taxon>
        <taxon>Mucoromycetes</taxon>
        <taxon>Mucorales</taxon>
        <taxon>Phycomycetaceae</taxon>
        <taxon>Phycomyces</taxon>
    </lineage>
</organism>
<comment type="catalytic activity">
    <reaction evidence="1 8">
        <text>[phosphatase 2A protein]-C-terminal L-leucine + S-adenosyl-L-methionine = [phosphatase 2A protein]-C-terminal L-leucine methyl ester + S-adenosyl-L-homocysteine</text>
        <dbReference type="Rhea" id="RHEA:48544"/>
        <dbReference type="Rhea" id="RHEA-COMP:12134"/>
        <dbReference type="Rhea" id="RHEA-COMP:12135"/>
        <dbReference type="ChEBI" id="CHEBI:57856"/>
        <dbReference type="ChEBI" id="CHEBI:59789"/>
        <dbReference type="ChEBI" id="CHEBI:90516"/>
        <dbReference type="ChEBI" id="CHEBI:90517"/>
        <dbReference type="EC" id="2.1.1.233"/>
    </reaction>
</comment>
<dbReference type="GO" id="GO:0008168">
    <property type="term" value="F:methyltransferase activity"/>
    <property type="evidence" value="ECO:0007669"/>
    <property type="project" value="UniProtKB-KW"/>
</dbReference>
<dbReference type="Gene3D" id="3.40.50.150">
    <property type="entry name" value="Vaccinia Virus protein VP39"/>
    <property type="match status" value="1"/>
</dbReference>
<evidence type="ECO:0000256" key="1">
    <source>
        <dbReference type="ARBA" id="ARBA00000724"/>
    </source>
</evidence>
<keyword evidence="7 8" id="KW-0949">S-adenosyl-L-methionine</keyword>
<keyword evidence="10" id="KW-1185">Reference proteome</keyword>
<evidence type="ECO:0000313" key="9">
    <source>
        <dbReference type="EMBL" id="KAL0087452.1"/>
    </source>
</evidence>
<dbReference type="InterPro" id="IPR016651">
    <property type="entry name" value="LCMT1"/>
</dbReference>
<evidence type="ECO:0000256" key="8">
    <source>
        <dbReference type="PIRNR" id="PIRNR016305"/>
    </source>
</evidence>
<sequence>MIPHQNLEGQDNAIRDTNDDATVSRLSAAQLGYLVDPFVHLFVRRPVRRSPIINRGTFIRQRALDSLVEQFLQSPGPKKQIVALGAGFDTRYFIIKSGPGAENLKKYFEVDFPELTVKKAMSIQRHPALHNILGPKEDIRLEKGGTELIGPDYCLVGGDLREWDQVAARLIHHGLDPTIPTMFLSECVFIYIAPEVSQYILEWITREIKQAMFVLYEQIKPDDAFGRMMLKNLQERSIELKGIHAYPDLSAQENRFMGLGWQKAKAVDINELHDHWLDVTEKSRIARLEILDELEEWHLLSSHYCVSWAYKTDEPDTPWSSIDLKKAKKHT</sequence>
<proteinExistence type="inferred from homology"/>
<comment type="caution">
    <text evidence="9">The sequence shown here is derived from an EMBL/GenBank/DDBJ whole genome shotgun (WGS) entry which is preliminary data.</text>
</comment>
<evidence type="ECO:0000256" key="2">
    <source>
        <dbReference type="ARBA" id="ARBA00010703"/>
    </source>
</evidence>
<dbReference type="InterPro" id="IPR007213">
    <property type="entry name" value="Ppm1/Ppm2/Tcmp"/>
</dbReference>
<evidence type="ECO:0000256" key="6">
    <source>
        <dbReference type="ARBA" id="ARBA00022679"/>
    </source>
</evidence>
<dbReference type="EMBL" id="JBCLYO010000007">
    <property type="protein sequence ID" value="KAL0087452.1"/>
    <property type="molecule type" value="Genomic_DNA"/>
</dbReference>
<protein>
    <recommendedName>
        <fullName evidence="4 8">Leucine carboxyl methyltransferase 1</fullName>
        <ecNumber evidence="3 8">2.1.1.233</ecNumber>
    </recommendedName>
</protein>
<evidence type="ECO:0000256" key="7">
    <source>
        <dbReference type="ARBA" id="ARBA00022691"/>
    </source>
</evidence>
<dbReference type="PIRSF" id="PIRSF016305">
    <property type="entry name" value="LCM_mtfrase"/>
    <property type="match status" value="1"/>
</dbReference>
<evidence type="ECO:0000256" key="5">
    <source>
        <dbReference type="ARBA" id="ARBA00022603"/>
    </source>
</evidence>
<evidence type="ECO:0000313" key="10">
    <source>
        <dbReference type="Proteomes" id="UP001448207"/>
    </source>
</evidence>
<comment type="similarity">
    <text evidence="2 8">Belongs to the methyltransferase superfamily. LCMT family.</text>
</comment>
<dbReference type="Proteomes" id="UP001448207">
    <property type="component" value="Unassembled WGS sequence"/>
</dbReference>
<name>A0ABR3B1K2_PHYBL</name>
<dbReference type="PANTHER" id="PTHR13600">
    <property type="entry name" value="LEUCINE CARBOXYL METHYLTRANSFERASE"/>
    <property type="match status" value="1"/>
</dbReference>
<dbReference type="SUPFAM" id="SSF53335">
    <property type="entry name" value="S-adenosyl-L-methionine-dependent methyltransferases"/>
    <property type="match status" value="1"/>
</dbReference>
<dbReference type="GO" id="GO:0032259">
    <property type="term" value="P:methylation"/>
    <property type="evidence" value="ECO:0007669"/>
    <property type="project" value="UniProtKB-KW"/>
</dbReference>
<evidence type="ECO:0000256" key="4">
    <source>
        <dbReference type="ARBA" id="ARBA00017497"/>
    </source>
</evidence>
<keyword evidence="5 8" id="KW-0489">Methyltransferase</keyword>
<evidence type="ECO:0000256" key="3">
    <source>
        <dbReference type="ARBA" id="ARBA00012834"/>
    </source>
</evidence>
<dbReference type="EC" id="2.1.1.233" evidence="3 8"/>
<dbReference type="PANTHER" id="PTHR13600:SF21">
    <property type="entry name" value="LEUCINE CARBOXYL METHYLTRANSFERASE 1"/>
    <property type="match status" value="1"/>
</dbReference>
<gene>
    <name evidence="9" type="ORF">J3Q64DRAFT_1737447</name>
</gene>
<keyword evidence="6 8" id="KW-0808">Transferase</keyword>
<dbReference type="Pfam" id="PF04072">
    <property type="entry name" value="LCM"/>
    <property type="match status" value="1"/>
</dbReference>
<accession>A0ABR3B1K2</accession>
<reference evidence="9 10" key="1">
    <citation type="submission" date="2024-04" db="EMBL/GenBank/DDBJ databases">
        <title>Symmetric and asymmetric DNA N6-adenine methylation regulates different biological responses in Mucorales.</title>
        <authorList>
            <consortium name="Lawrence Berkeley National Laboratory"/>
            <person name="Lax C."/>
            <person name="Mondo S.J."/>
            <person name="Osorio-Concepcion M."/>
            <person name="Muszewska A."/>
            <person name="Corrochano-Luque M."/>
            <person name="Gutierrez G."/>
            <person name="Riley R."/>
            <person name="Lipzen A."/>
            <person name="Guo J."/>
            <person name="Hundley H."/>
            <person name="Amirebrahimi M."/>
            <person name="Ng V."/>
            <person name="Lorenzo-Gutierrez D."/>
            <person name="Binder U."/>
            <person name="Yang J."/>
            <person name="Song Y."/>
            <person name="Canovas D."/>
            <person name="Navarro E."/>
            <person name="Freitag M."/>
            <person name="Gabaldon T."/>
            <person name="Grigoriev I.V."/>
            <person name="Corrochano L.M."/>
            <person name="Nicolas F.E."/>
            <person name="Garre V."/>
        </authorList>
    </citation>
    <scope>NUCLEOTIDE SEQUENCE [LARGE SCALE GENOMIC DNA]</scope>
    <source>
        <strain evidence="9 10">L51</strain>
    </source>
</reference>
<dbReference type="InterPro" id="IPR029063">
    <property type="entry name" value="SAM-dependent_MTases_sf"/>
</dbReference>
<comment type="function">
    <text evidence="8">Methylates the carboxyl group of the C-terminal leucine residue of protein phosphatase 2A catalytic subunits to form alpha-leucine ester residues.</text>
</comment>